<dbReference type="GO" id="GO:0006139">
    <property type="term" value="P:nucleobase-containing compound metabolic process"/>
    <property type="evidence" value="ECO:0007669"/>
    <property type="project" value="UniProtKB-ARBA"/>
</dbReference>
<feature type="site" description="Electron transfer via tryptophanyl radical" evidence="7">
    <location>
        <position position="470"/>
    </location>
</feature>
<feature type="compositionally biased region" description="Basic and acidic residues" evidence="8">
    <location>
        <begin position="70"/>
        <end position="81"/>
    </location>
</feature>
<evidence type="ECO:0000259" key="9">
    <source>
        <dbReference type="PROSITE" id="PS51645"/>
    </source>
</evidence>
<keyword evidence="5" id="KW-0157">Chromophore</keyword>
<evidence type="ECO:0000313" key="10">
    <source>
        <dbReference type="EMBL" id="PWN30994.1"/>
    </source>
</evidence>
<feature type="site" description="Electron transfer via tryptophanyl radical" evidence="7">
    <location>
        <position position="546"/>
    </location>
</feature>
<feature type="region of interest" description="Disordered" evidence="8">
    <location>
        <begin position="1"/>
        <end position="96"/>
    </location>
</feature>
<dbReference type="GO" id="GO:0043153">
    <property type="term" value="P:entrainment of circadian clock by photoperiod"/>
    <property type="evidence" value="ECO:0007669"/>
    <property type="project" value="TreeGrafter"/>
</dbReference>
<dbReference type="PANTHER" id="PTHR11455">
    <property type="entry name" value="CRYPTOCHROME"/>
    <property type="match status" value="1"/>
</dbReference>
<protein>
    <recommendedName>
        <fullName evidence="9">Photolyase/cryptochrome alpha/beta domain-containing protein</fullName>
    </recommendedName>
</protein>
<dbReference type="InterPro" id="IPR002081">
    <property type="entry name" value="Cryptochrome/DNA_photolyase_1"/>
</dbReference>
<evidence type="ECO:0000256" key="2">
    <source>
        <dbReference type="ARBA" id="ARBA00005862"/>
    </source>
</evidence>
<evidence type="ECO:0000256" key="3">
    <source>
        <dbReference type="ARBA" id="ARBA00022630"/>
    </source>
</evidence>
<feature type="binding site" evidence="6">
    <location>
        <begin position="395"/>
        <end position="399"/>
    </location>
    <ligand>
        <name>FAD</name>
        <dbReference type="ChEBI" id="CHEBI:57692"/>
    </ligand>
</feature>
<reference evidence="10 11" key="1">
    <citation type="journal article" date="2018" name="Mol. Biol. Evol.">
        <title>Broad Genomic Sampling Reveals a Smut Pathogenic Ancestry of the Fungal Clade Ustilaginomycotina.</title>
        <authorList>
            <person name="Kijpornyongpan T."/>
            <person name="Mondo S.J."/>
            <person name="Barry K."/>
            <person name="Sandor L."/>
            <person name="Lee J."/>
            <person name="Lipzen A."/>
            <person name="Pangilinan J."/>
            <person name="LaButti K."/>
            <person name="Hainaut M."/>
            <person name="Henrissat B."/>
            <person name="Grigoriev I.V."/>
            <person name="Spatafora J.W."/>
            <person name="Aime M.C."/>
        </authorList>
    </citation>
    <scope>NUCLEOTIDE SEQUENCE [LARGE SCALE GENOMIC DNA]</scope>
    <source>
        <strain evidence="10 11">MCA 5214</strain>
    </source>
</reference>
<dbReference type="PROSITE" id="PS51645">
    <property type="entry name" value="PHR_CRY_ALPHA_BETA"/>
    <property type="match status" value="1"/>
</dbReference>
<evidence type="ECO:0000256" key="5">
    <source>
        <dbReference type="ARBA" id="ARBA00022991"/>
    </source>
</evidence>
<feature type="site" description="Electron transfer via tryptophanyl radical" evidence="7">
    <location>
        <position position="523"/>
    </location>
</feature>
<feature type="domain" description="Photolyase/cryptochrome alpha/beta" evidence="9">
    <location>
        <begin position="116"/>
        <end position="253"/>
    </location>
</feature>
<dbReference type="Gene3D" id="1.25.40.80">
    <property type="match status" value="1"/>
</dbReference>
<dbReference type="InterPro" id="IPR036134">
    <property type="entry name" value="Crypto/Photolyase_FAD-like_sf"/>
</dbReference>
<dbReference type="FunFam" id="1.10.579.10:FF:000003">
    <property type="entry name" value="Deoxyribodipyrimidine photo-lyase"/>
    <property type="match status" value="1"/>
</dbReference>
<dbReference type="InterPro" id="IPR018394">
    <property type="entry name" value="DNA_photolyase_1_CS_C"/>
</dbReference>
<feature type="binding site" evidence="6">
    <location>
        <begin position="536"/>
        <end position="538"/>
    </location>
    <ligand>
        <name>FAD</name>
        <dbReference type="ChEBI" id="CHEBI:57692"/>
    </ligand>
</feature>
<dbReference type="STRING" id="1569628.A0A316V169"/>
<dbReference type="Proteomes" id="UP000245884">
    <property type="component" value="Unassembled WGS sequence"/>
</dbReference>
<dbReference type="AlphaFoldDB" id="A0A316V169"/>
<dbReference type="GO" id="GO:0005737">
    <property type="term" value="C:cytoplasm"/>
    <property type="evidence" value="ECO:0007669"/>
    <property type="project" value="TreeGrafter"/>
</dbReference>
<dbReference type="PROSITE" id="PS00394">
    <property type="entry name" value="DNA_PHOTOLYASES_1_1"/>
    <property type="match status" value="1"/>
</dbReference>
<evidence type="ECO:0000313" key="11">
    <source>
        <dbReference type="Proteomes" id="UP000245884"/>
    </source>
</evidence>
<sequence>MAPKRQAASKKSPSPDADEKALDPTLAEHGDASDGEMAQPAKKRKTSAGSKSSKDDKKSGEYGGAPLNDDDGKTFNAKRNDWNPNPGKLPEDGKTPLDQLREELGKQKASEAKDGNVIWFMGMKSLRIEDNRGLAHASSLAKERGGHLIVVFFISPGDWKMHDRAPQRIDFVLRNLAEVQKQLQELNIPLVIHTQKKRTDIPKDMARFAKEWGATSVVGNIEYEVDECWRDIAVIKELSKSNVHVDFLEDVYVVPAGVLKTGQGNQYSVFSPWNRSWTAYLSSNLDLIEESPLPEANDASIRKKGGKLAPLFDSKVPSSVEGFECENVDYMKKLWPAGSHAARTVLDNFIKRKGGENGMDAPATGDCWDDVGPNAKESRIGRYGIGRNLVSENGSSRLSPYLSAGVISARACLRATMNLEKGKLKVGRSTGVEMWNTEVSFRDFYGHVLAAWPRVSMQRNYILKYEAVVWENNEEHFKRWCEGKTGYPLIDAGMRQLAHSSWQHNRARMACAMFLTKHLLCDWRWGERHYARHLIDSDLASNNAGWQWSASTGTDPQPYFRVFNPTSQSEKCDPNGEYIRHWLPELSGVKGNAIHEPFARLSRSEFEKLDYPKPIVEHKAARERALARFKQPGST</sequence>
<accession>A0A316V169</accession>
<keyword evidence="3 6" id="KW-0285">Flavoprotein</keyword>
<evidence type="ECO:0000256" key="7">
    <source>
        <dbReference type="PIRSR" id="PIRSR602081-2"/>
    </source>
</evidence>
<feature type="binding site" evidence="6">
    <location>
        <position position="435"/>
    </location>
    <ligand>
        <name>FAD</name>
        <dbReference type="ChEBI" id="CHEBI:57692"/>
    </ligand>
</feature>
<comment type="similarity">
    <text evidence="2">Belongs to the DNA photolyase class-1 family.</text>
</comment>
<dbReference type="GO" id="GO:0006950">
    <property type="term" value="P:response to stress"/>
    <property type="evidence" value="ECO:0007669"/>
    <property type="project" value="UniProtKB-ARBA"/>
</dbReference>
<dbReference type="RefSeq" id="XP_025365606.1">
    <property type="nucleotide sequence ID" value="XM_025507293.1"/>
</dbReference>
<dbReference type="InterPro" id="IPR005101">
    <property type="entry name" value="Cryptochr/Photolyase_FAD-bd"/>
</dbReference>
<dbReference type="GO" id="GO:0003677">
    <property type="term" value="F:DNA binding"/>
    <property type="evidence" value="ECO:0007669"/>
    <property type="project" value="TreeGrafter"/>
</dbReference>
<dbReference type="Pfam" id="PF00875">
    <property type="entry name" value="DNA_photolyase"/>
    <property type="match status" value="1"/>
</dbReference>
<evidence type="ECO:0000256" key="4">
    <source>
        <dbReference type="ARBA" id="ARBA00022827"/>
    </source>
</evidence>
<dbReference type="SUPFAM" id="SSF52425">
    <property type="entry name" value="Cryptochrome/photolyase, N-terminal domain"/>
    <property type="match status" value="1"/>
</dbReference>
<dbReference type="EMBL" id="KZ819662">
    <property type="protein sequence ID" value="PWN30994.1"/>
    <property type="molecule type" value="Genomic_DNA"/>
</dbReference>
<dbReference type="Pfam" id="PF03441">
    <property type="entry name" value="FAD_binding_7"/>
    <property type="match status" value="1"/>
</dbReference>
<gene>
    <name evidence="10" type="ORF">BDZ90DRAFT_236341</name>
</gene>
<dbReference type="InterPro" id="IPR006050">
    <property type="entry name" value="DNA_photolyase_N"/>
</dbReference>
<keyword evidence="11" id="KW-1185">Reference proteome</keyword>
<dbReference type="GO" id="GO:0071949">
    <property type="term" value="F:FAD binding"/>
    <property type="evidence" value="ECO:0007669"/>
    <property type="project" value="TreeGrafter"/>
</dbReference>
<proteinExistence type="inferred from homology"/>
<comment type="cofactor">
    <cofactor evidence="6">
        <name>FAD</name>
        <dbReference type="ChEBI" id="CHEBI:57692"/>
    </cofactor>
    <text evidence="6">Binds 1 FAD per subunit.</text>
</comment>
<evidence type="ECO:0000256" key="8">
    <source>
        <dbReference type="SAM" id="MobiDB-lite"/>
    </source>
</evidence>
<dbReference type="GO" id="GO:0032922">
    <property type="term" value="P:circadian regulation of gene expression"/>
    <property type="evidence" value="ECO:0007669"/>
    <property type="project" value="TreeGrafter"/>
</dbReference>
<dbReference type="GO" id="GO:0003904">
    <property type="term" value="F:deoxyribodipyrimidine photo-lyase activity"/>
    <property type="evidence" value="ECO:0007669"/>
    <property type="project" value="TreeGrafter"/>
</dbReference>
<evidence type="ECO:0000256" key="6">
    <source>
        <dbReference type="PIRSR" id="PIRSR602081-1"/>
    </source>
</evidence>
<evidence type="ECO:0000256" key="1">
    <source>
        <dbReference type="ARBA" id="ARBA00001932"/>
    </source>
</evidence>
<dbReference type="SUPFAM" id="SSF48173">
    <property type="entry name" value="Cryptochrome/photolyase FAD-binding domain"/>
    <property type="match status" value="1"/>
</dbReference>
<feature type="compositionally biased region" description="Basic and acidic residues" evidence="8">
    <location>
        <begin position="17"/>
        <end position="32"/>
    </location>
</feature>
<dbReference type="GO" id="GO:0005634">
    <property type="term" value="C:nucleus"/>
    <property type="evidence" value="ECO:0007669"/>
    <property type="project" value="TreeGrafter"/>
</dbReference>
<dbReference type="PANTHER" id="PTHR11455:SF18">
    <property type="entry name" value="SI:CH1073-390K14.1"/>
    <property type="match status" value="1"/>
</dbReference>
<comment type="cofactor">
    <cofactor evidence="1">
        <name>(6R)-5,10-methylene-5,6,7,8-tetrahydrofolate</name>
        <dbReference type="ChEBI" id="CHEBI:15636"/>
    </cofactor>
</comment>
<dbReference type="OrthoDB" id="435881at2759"/>
<dbReference type="Gene3D" id="1.10.579.10">
    <property type="entry name" value="DNA Cyclobutane Dipyrimidine Photolyase, subunit A, domain 3"/>
    <property type="match status" value="1"/>
</dbReference>
<dbReference type="GeneID" id="37029116"/>
<keyword evidence="4 6" id="KW-0274">FAD</keyword>
<feature type="binding site" evidence="6">
    <location>
        <position position="383"/>
    </location>
    <ligand>
        <name>FAD</name>
        <dbReference type="ChEBI" id="CHEBI:57692"/>
    </ligand>
</feature>
<organism evidence="10 11">
    <name type="scientific">Jaminaea rosea</name>
    <dbReference type="NCBI Taxonomy" id="1569628"/>
    <lineage>
        <taxon>Eukaryota</taxon>
        <taxon>Fungi</taxon>
        <taxon>Dikarya</taxon>
        <taxon>Basidiomycota</taxon>
        <taxon>Ustilaginomycotina</taxon>
        <taxon>Exobasidiomycetes</taxon>
        <taxon>Microstromatales</taxon>
        <taxon>Microstromatales incertae sedis</taxon>
        <taxon>Jaminaea</taxon>
    </lineage>
</organism>
<feature type="binding site" evidence="6">
    <location>
        <begin position="438"/>
        <end position="445"/>
    </location>
    <ligand>
        <name>FAD</name>
        <dbReference type="ChEBI" id="CHEBI:57692"/>
    </ligand>
</feature>
<dbReference type="InterPro" id="IPR014729">
    <property type="entry name" value="Rossmann-like_a/b/a_fold"/>
</dbReference>
<dbReference type="Gene3D" id="3.40.50.620">
    <property type="entry name" value="HUPs"/>
    <property type="match status" value="1"/>
</dbReference>
<name>A0A316V169_9BASI</name>
<dbReference type="InterPro" id="IPR036155">
    <property type="entry name" value="Crypto/Photolyase_N_sf"/>
</dbReference>